<evidence type="ECO:0000256" key="1">
    <source>
        <dbReference type="ARBA" id="ARBA00022642"/>
    </source>
</evidence>
<feature type="non-terminal residue" evidence="4">
    <location>
        <position position="1"/>
    </location>
</feature>
<reference evidence="4" key="1">
    <citation type="submission" date="2018-06" db="EMBL/GenBank/DDBJ databases">
        <authorList>
            <person name="Zhirakovskaya E."/>
        </authorList>
    </citation>
    <scope>NUCLEOTIDE SEQUENCE</scope>
</reference>
<dbReference type="EMBL" id="UOEE01000003">
    <property type="protein sequence ID" value="VAV86599.1"/>
    <property type="molecule type" value="Genomic_DNA"/>
</dbReference>
<evidence type="ECO:0000313" key="4">
    <source>
        <dbReference type="EMBL" id="VAV86599.1"/>
    </source>
</evidence>
<evidence type="ECO:0000256" key="3">
    <source>
        <dbReference type="ARBA" id="ARBA00022898"/>
    </source>
</evidence>
<dbReference type="InterPro" id="IPR015422">
    <property type="entry name" value="PyrdxlP-dep_Trfase_small"/>
</dbReference>
<keyword evidence="1" id="KW-0662">Pyridine nucleotide biosynthesis</keyword>
<dbReference type="GO" id="GO:0030429">
    <property type="term" value="F:kynureninase activity"/>
    <property type="evidence" value="ECO:0007669"/>
    <property type="project" value="InterPro"/>
</dbReference>
<dbReference type="AlphaFoldDB" id="A0A3B0R2P0"/>
<dbReference type="InterPro" id="IPR010111">
    <property type="entry name" value="Kynureninase"/>
</dbReference>
<dbReference type="Pfam" id="PF22580">
    <property type="entry name" value="KYNU_C"/>
    <property type="match status" value="1"/>
</dbReference>
<accession>A0A3B0R2P0</accession>
<dbReference type="InterPro" id="IPR015424">
    <property type="entry name" value="PyrdxlP-dep_Trfase"/>
</dbReference>
<dbReference type="GO" id="GO:0030170">
    <property type="term" value="F:pyridoxal phosphate binding"/>
    <property type="evidence" value="ECO:0007669"/>
    <property type="project" value="InterPro"/>
</dbReference>
<organism evidence="4">
    <name type="scientific">hydrothermal vent metagenome</name>
    <dbReference type="NCBI Taxonomy" id="652676"/>
    <lineage>
        <taxon>unclassified sequences</taxon>
        <taxon>metagenomes</taxon>
        <taxon>ecological metagenomes</taxon>
    </lineage>
</organism>
<dbReference type="Gene3D" id="3.40.640.10">
    <property type="entry name" value="Type I PLP-dependent aspartate aminotransferase-like (Major domain)"/>
    <property type="match status" value="1"/>
</dbReference>
<dbReference type="Gene3D" id="3.90.1150.10">
    <property type="entry name" value="Aspartate Aminotransferase, domain 1"/>
    <property type="match status" value="1"/>
</dbReference>
<dbReference type="InterPro" id="IPR015421">
    <property type="entry name" value="PyrdxlP-dep_Trfase_major"/>
</dbReference>
<dbReference type="GO" id="GO:0019441">
    <property type="term" value="P:L-tryptophan catabolic process to kynurenine"/>
    <property type="evidence" value="ECO:0007669"/>
    <property type="project" value="TreeGrafter"/>
</dbReference>
<evidence type="ECO:0000256" key="2">
    <source>
        <dbReference type="ARBA" id="ARBA00022801"/>
    </source>
</evidence>
<dbReference type="GO" id="GO:0005737">
    <property type="term" value="C:cytoplasm"/>
    <property type="evidence" value="ECO:0007669"/>
    <property type="project" value="InterPro"/>
</dbReference>
<dbReference type="SUPFAM" id="SSF53383">
    <property type="entry name" value="PLP-dependent transferases"/>
    <property type="match status" value="1"/>
</dbReference>
<keyword evidence="3" id="KW-0663">Pyridoxal phosphate</keyword>
<protein>
    <submittedName>
        <fullName evidence="4">Uncharacterized protein</fullName>
    </submittedName>
</protein>
<sequence length="142" mass="15436">FAQDDIHAMDDTRYNPSMTASRFEAGTPPVPNIYASRAGLAVLKNVGLLAIEQRIAKLTAHIIAKAEAAGYTLATPSEPERHGAMIAMRANDENAAVQALEKRGIVTSCRDGNIRISPHAYNTKADIDAVFEVLETCQQDWL</sequence>
<dbReference type="PANTHER" id="PTHR14084">
    <property type="entry name" value="KYNURENINASE"/>
    <property type="match status" value="1"/>
</dbReference>
<dbReference type="GO" id="GO:0043420">
    <property type="term" value="P:anthranilate metabolic process"/>
    <property type="evidence" value="ECO:0007669"/>
    <property type="project" value="TreeGrafter"/>
</dbReference>
<dbReference type="GO" id="GO:0009435">
    <property type="term" value="P:NAD+ biosynthetic process"/>
    <property type="evidence" value="ECO:0007669"/>
    <property type="project" value="InterPro"/>
</dbReference>
<dbReference type="PANTHER" id="PTHR14084:SF0">
    <property type="entry name" value="KYNURENINASE"/>
    <property type="match status" value="1"/>
</dbReference>
<proteinExistence type="predicted"/>
<gene>
    <name evidence="4" type="ORF">MNBD_ALPHA06-1807</name>
</gene>
<name>A0A3B0R2P0_9ZZZZ</name>
<keyword evidence="2" id="KW-0378">Hydrolase</keyword>